<feature type="region of interest" description="Disordered" evidence="1">
    <location>
        <begin position="183"/>
        <end position="202"/>
    </location>
</feature>
<dbReference type="Pfam" id="PF00078">
    <property type="entry name" value="RVT_1"/>
    <property type="match status" value="1"/>
</dbReference>
<organism evidence="3 4">
    <name type="scientific">Hibiscus sabdariffa</name>
    <name type="common">roselle</name>
    <dbReference type="NCBI Taxonomy" id="183260"/>
    <lineage>
        <taxon>Eukaryota</taxon>
        <taxon>Viridiplantae</taxon>
        <taxon>Streptophyta</taxon>
        <taxon>Embryophyta</taxon>
        <taxon>Tracheophyta</taxon>
        <taxon>Spermatophyta</taxon>
        <taxon>Magnoliopsida</taxon>
        <taxon>eudicotyledons</taxon>
        <taxon>Gunneridae</taxon>
        <taxon>Pentapetalae</taxon>
        <taxon>rosids</taxon>
        <taxon>malvids</taxon>
        <taxon>Malvales</taxon>
        <taxon>Malvaceae</taxon>
        <taxon>Malvoideae</taxon>
        <taxon>Hibiscus</taxon>
    </lineage>
</organism>
<dbReference type="InterPro" id="IPR041577">
    <property type="entry name" value="RT_RNaseH_2"/>
</dbReference>
<gene>
    <name evidence="3" type="ORF">V6N12_038556</name>
</gene>
<name>A0ABR2B686_9ROSI</name>
<dbReference type="PROSITE" id="PS50878">
    <property type="entry name" value="RT_POL"/>
    <property type="match status" value="1"/>
</dbReference>
<dbReference type="InterPro" id="IPR043502">
    <property type="entry name" value="DNA/RNA_pol_sf"/>
</dbReference>
<dbReference type="EMBL" id="JBBPBM010000174">
    <property type="protein sequence ID" value="KAK8502238.1"/>
    <property type="molecule type" value="Genomic_DNA"/>
</dbReference>
<dbReference type="Gene3D" id="3.30.70.270">
    <property type="match status" value="2"/>
</dbReference>
<dbReference type="PANTHER" id="PTHR24559">
    <property type="entry name" value="TRANSPOSON TY3-I GAG-POL POLYPROTEIN"/>
    <property type="match status" value="1"/>
</dbReference>
<protein>
    <recommendedName>
        <fullName evidence="2">Reverse transcriptase domain-containing protein</fullName>
    </recommendedName>
</protein>
<reference evidence="3 4" key="1">
    <citation type="journal article" date="2024" name="G3 (Bethesda)">
        <title>Genome assembly of Hibiscus sabdariffa L. provides insights into metabolisms of medicinal natural products.</title>
        <authorList>
            <person name="Kim T."/>
        </authorList>
    </citation>
    <scope>NUCLEOTIDE SEQUENCE [LARGE SCALE GENOMIC DNA]</scope>
    <source>
        <strain evidence="3">TK-2024</strain>
        <tissue evidence="3">Old leaves</tissue>
    </source>
</reference>
<sequence>MRSLCFVFDVKKQGKPVWEVRTRYWKLREGENRLSVLLEGILLNFIHVWSRVPEPAWWYRYQIPLWNLCIGTAIWVPVRFESSIGTDALVPVRLGIRIGTSIRVPVCDLAGSRWLHLLVSEPRLCDNREYQGTHCYILPLENVILVKRLEQLRSLPLLTHVSLVCCCVRGWEAPVHLDEVEMEQGNEETLPPPPPVGGEANEGGVNVTSSFGDTVVVRKLYMRCPLIIQGYVFSVDMMELPFYGFDVILGMDWLMEHRAGVDFETKRISLKLANDHEIVVVGENIKFLSNVISVLEAQRLMDIGCQAYLAYAMNPNMGEAQPRDIKTVCDFLRVFLEELPGLPPNREVEFAIETYSDSAPVSISPYRMAPKELKTQLQELLDRGLIRPSTSPWGAPVLFVKKKDESLRMCIDYRQLNKITVKNKYPLPRIDDLFDQLRGAFVFSKIDLRSGYYQLNVRGQDVLKTAFHTRYGHYEFLVMPFGLTNAPVAFMDLMNRVFHEYLDQFVIVFIDDILVYSRTEEDHDRHLRLVLQTLLENQLYAKLSKCELWIREVVFLGHVVSSEGIRVDLKKVEAIVNWKQPTSVTEIRSFLRLVGYYRIFVSGFSKVVAPLTKLLQKGVKYEWSDARQQAFEKLKEALTNAPVLIQPVSGKEFVVYSDASYVGLGCVLMQEGRVVAYASRQLKTHEKN</sequence>
<comment type="caution">
    <text evidence="3">The sequence shown here is derived from an EMBL/GenBank/DDBJ whole genome shotgun (WGS) entry which is preliminary data.</text>
</comment>
<dbReference type="InterPro" id="IPR000477">
    <property type="entry name" value="RT_dom"/>
</dbReference>
<dbReference type="Pfam" id="PF17919">
    <property type="entry name" value="RT_RNaseH_2"/>
    <property type="match status" value="1"/>
</dbReference>
<dbReference type="Gene3D" id="2.40.70.10">
    <property type="entry name" value="Acid Proteases"/>
    <property type="match status" value="1"/>
</dbReference>
<dbReference type="InterPro" id="IPR043128">
    <property type="entry name" value="Rev_trsase/Diguanyl_cyclase"/>
</dbReference>
<accession>A0ABR2B686</accession>
<feature type="domain" description="Reverse transcriptase" evidence="2">
    <location>
        <begin position="381"/>
        <end position="560"/>
    </location>
</feature>
<dbReference type="Pfam" id="PF08284">
    <property type="entry name" value="RVP_2"/>
    <property type="match status" value="1"/>
</dbReference>
<evidence type="ECO:0000259" key="2">
    <source>
        <dbReference type="PROSITE" id="PS50878"/>
    </source>
</evidence>
<dbReference type="PANTHER" id="PTHR24559:SF444">
    <property type="entry name" value="REVERSE TRANSCRIPTASE DOMAIN-CONTAINING PROTEIN"/>
    <property type="match status" value="1"/>
</dbReference>
<evidence type="ECO:0000313" key="3">
    <source>
        <dbReference type="EMBL" id="KAK8502238.1"/>
    </source>
</evidence>
<dbReference type="Proteomes" id="UP001472677">
    <property type="component" value="Unassembled WGS sequence"/>
</dbReference>
<keyword evidence="4" id="KW-1185">Reference proteome</keyword>
<proteinExistence type="predicted"/>
<dbReference type="CDD" id="cd01647">
    <property type="entry name" value="RT_LTR"/>
    <property type="match status" value="1"/>
</dbReference>
<evidence type="ECO:0000256" key="1">
    <source>
        <dbReference type="SAM" id="MobiDB-lite"/>
    </source>
</evidence>
<dbReference type="SUPFAM" id="SSF56672">
    <property type="entry name" value="DNA/RNA polymerases"/>
    <property type="match status" value="1"/>
</dbReference>
<evidence type="ECO:0000313" key="4">
    <source>
        <dbReference type="Proteomes" id="UP001472677"/>
    </source>
</evidence>
<dbReference type="InterPro" id="IPR053134">
    <property type="entry name" value="RNA-dir_DNA_polymerase"/>
</dbReference>
<dbReference type="Gene3D" id="3.10.10.10">
    <property type="entry name" value="HIV Type 1 Reverse Transcriptase, subunit A, domain 1"/>
    <property type="match status" value="1"/>
</dbReference>
<dbReference type="InterPro" id="IPR021109">
    <property type="entry name" value="Peptidase_aspartic_dom_sf"/>
</dbReference>